<proteinExistence type="predicted"/>
<dbReference type="Proteomes" id="UP000077202">
    <property type="component" value="Unassembled WGS sequence"/>
</dbReference>
<comment type="caution">
    <text evidence="1">The sequence shown here is derived from an EMBL/GenBank/DDBJ whole genome shotgun (WGS) entry which is preliminary data.</text>
</comment>
<dbReference type="EMBL" id="LVLJ01001765">
    <property type="protein sequence ID" value="OAE28133.1"/>
    <property type="molecule type" value="Genomic_DNA"/>
</dbReference>
<reference evidence="1" key="1">
    <citation type="submission" date="2016-03" db="EMBL/GenBank/DDBJ databases">
        <title>Mechanisms controlling the formation of the plant cell surface in tip-growing cells are functionally conserved among land plants.</title>
        <authorList>
            <person name="Honkanen S."/>
            <person name="Jones V.A."/>
            <person name="Morieri G."/>
            <person name="Champion C."/>
            <person name="Hetherington A.J."/>
            <person name="Kelly S."/>
            <person name="Saint-Marcoux D."/>
            <person name="Proust H."/>
            <person name="Prescott H."/>
            <person name="Dolan L."/>
        </authorList>
    </citation>
    <scope>NUCLEOTIDE SEQUENCE [LARGE SCALE GENOMIC DNA]</scope>
    <source>
        <tissue evidence="1">Whole gametophyte</tissue>
    </source>
</reference>
<sequence length="144" mass="15941">MTTSLFGLPGSRTAEAWSWLDKVNKERACSFTVVQYFRSGFYGGGVSTRANNAGTWLKVSRYKIQGENTIVRREFVRRLQQSPKVSRISAFHLLPGGGDGNNSALDRGAGIFVKLRVVHKLSLNGGEESTMDSRRRDEDNEVAG</sequence>
<name>A0A176W638_MARPO</name>
<accession>A0A176W638</accession>
<protein>
    <submittedName>
        <fullName evidence="1">Uncharacterized protein</fullName>
    </submittedName>
</protein>
<gene>
    <name evidence="1" type="ORF">AXG93_638s1210</name>
</gene>
<evidence type="ECO:0000313" key="2">
    <source>
        <dbReference type="Proteomes" id="UP000077202"/>
    </source>
</evidence>
<evidence type="ECO:0000313" key="1">
    <source>
        <dbReference type="EMBL" id="OAE28133.1"/>
    </source>
</evidence>
<keyword evidence="2" id="KW-1185">Reference proteome</keyword>
<dbReference type="AlphaFoldDB" id="A0A176W638"/>
<organism evidence="1 2">
    <name type="scientific">Marchantia polymorpha subsp. ruderalis</name>
    <dbReference type="NCBI Taxonomy" id="1480154"/>
    <lineage>
        <taxon>Eukaryota</taxon>
        <taxon>Viridiplantae</taxon>
        <taxon>Streptophyta</taxon>
        <taxon>Embryophyta</taxon>
        <taxon>Marchantiophyta</taxon>
        <taxon>Marchantiopsida</taxon>
        <taxon>Marchantiidae</taxon>
        <taxon>Marchantiales</taxon>
        <taxon>Marchantiaceae</taxon>
        <taxon>Marchantia</taxon>
    </lineage>
</organism>